<dbReference type="EMBL" id="WEID01000095">
    <property type="protein sequence ID" value="KAB8127159.1"/>
    <property type="molecule type" value="Genomic_DNA"/>
</dbReference>
<protein>
    <submittedName>
        <fullName evidence="1">Uncharacterized protein</fullName>
    </submittedName>
</protein>
<proteinExistence type="predicted"/>
<dbReference type="InterPro" id="IPR047705">
    <property type="entry name" value="AimR-like"/>
</dbReference>
<dbReference type="OrthoDB" id="2692106at2"/>
<organism evidence="1 2">
    <name type="scientific">Gracilibacillus oryzae</name>
    <dbReference type="NCBI Taxonomy" id="1672701"/>
    <lineage>
        <taxon>Bacteria</taxon>
        <taxon>Bacillati</taxon>
        <taxon>Bacillota</taxon>
        <taxon>Bacilli</taxon>
        <taxon>Bacillales</taxon>
        <taxon>Bacillaceae</taxon>
        <taxon>Gracilibacillus</taxon>
    </lineage>
</organism>
<evidence type="ECO:0000313" key="2">
    <source>
        <dbReference type="Proteomes" id="UP000480246"/>
    </source>
</evidence>
<dbReference type="Proteomes" id="UP000480246">
    <property type="component" value="Unassembled WGS sequence"/>
</dbReference>
<evidence type="ECO:0000313" key="1">
    <source>
        <dbReference type="EMBL" id="KAB8127159.1"/>
    </source>
</evidence>
<reference evidence="1 2" key="1">
    <citation type="submission" date="2019-10" db="EMBL/GenBank/DDBJ databases">
        <title>Gracilibacillus sp. nov. isolated from rice seeds.</title>
        <authorList>
            <person name="He S."/>
        </authorList>
    </citation>
    <scope>NUCLEOTIDE SEQUENCE [LARGE SCALE GENOMIC DNA]</scope>
    <source>
        <strain evidence="1 2">TD8</strain>
    </source>
</reference>
<gene>
    <name evidence="1" type="ORF">F9U64_18355</name>
</gene>
<dbReference type="AlphaFoldDB" id="A0A7C8GRB9"/>
<keyword evidence="2" id="KW-1185">Reference proteome</keyword>
<dbReference type="Pfam" id="PF22871">
    <property type="entry name" value="AimR"/>
    <property type="match status" value="1"/>
</dbReference>
<sequence length="349" mass="41219">MNHEQACNHIVEQFLTSEEELPLYVVYYQLKGRPDELESMRLLSIHCKSEANQRVAMEFLYNNGFFSDLLSLIEKNEQSLNIRNKSRAIAYRIMYDRKALPKKQLKPDTPANYLNQITQVESSSDDEAFLILKDLIHIYCYFDMHQYGKIGTYNERLKQRIDQLQDPLLQQLLEARLTESLLIYHWKRNEVILARKYGFTLLSATENKRKKVDLHNILAQTYLFESYQQAIQHAFFALELAREMDDERAIYGLKNYTIPFISSHFSKTDGIHTEDKAEQAHQALAKGERKICIDILEEFRSLTPFQQYYLGAAKEDKQLLQTAYRRFIVERDDYFYARLPLKVLNALDQ</sequence>
<accession>A0A7C8GRB9</accession>
<dbReference type="NCBIfam" id="NF038310">
    <property type="entry name" value="lysogeny_AimR"/>
    <property type="match status" value="1"/>
</dbReference>
<name>A0A7C8GRB9_9BACI</name>
<comment type="caution">
    <text evidence="1">The sequence shown here is derived from an EMBL/GenBank/DDBJ whole genome shotgun (WGS) entry which is preliminary data.</text>
</comment>
<dbReference type="RefSeq" id="WP_153406343.1">
    <property type="nucleotide sequence ID" value="NZ_ML762444.1"/>
</dbReference>